<feature type="domain" description="GntR C-terminal" evidence="4">
    <location>
        <begin position="21"/>
        <end position="145"/>
    </location>
</feature>
<dbReference type="Proteomes" id="UP000198994">
    <property type="component" value="Unassembled WGS sequence"/>
</dbReference>
<dbReference type="InterPro" id="IPR008920">
    <property type="entry name" value="TF_FadR/GntR_C"/>
</dbReference>
<dbReference type="Gene3D" id="1.20.120.530">
    <property type="entry name" value="GntR ligand-binding domain-like"/>
    <property type="match status" value="1"/>
</dbReference>
<dbReference type="PANTHER" id="PTHR43537">
    <property type="entry name" value="TRANSCRIPTIONAL REGULATOR, GNTR FAMILY"/>
    <property type="match status" value="1"/>
</dbReference>
<evidence type="ECO:0000256" key="1">
    <source>
        <dbReference type="ARBA" id="ARBA00023015"/>
    </source>
</evidence>
<reference evidence="6" key="1">
    <citation type="submission" date="2016-10" db="EMBL/GenBank/DDBJ databases">
        <authorList>
            <person name="Varghese N."/>
            <person name="Submissions S."/>
        </authorList>
    </citation>
    <scope>NUCLEOTIDE SEQUENCE [LARGE SCALE GENOMIC DNA]</scope>
    <source>
        <strain evidence="6">DSM 10146</strain>
    </source>
</reference>
<dbReference type="STRING" id="282683.SAMN04488105_10752"/>
<name>A0A1G7FG82_9RHOB</name>
<organism evidence="5 6">
    <name type="scientific">Salipiger thiooxidans</name>
    <dbReference type="NCBI Taxonomy" id="282683"/>
    <lineage>
        <taxon>Bacteria</taxon>
        <taxon>Pseudomonadati</taxon>
        <taxon>Pseudomonadota</taxon>
        <taxon>Alphaproteobacteria</taxon>
        <taxon>Rhodobacterales</taxon>
        <taxon>Roseobacteraceae</taxon>
        <taxon>Salipiger</taxon>
    </lineage>
</organism>
<evidence type="ECO:0000313" key="5">
    <source>
        <dbReference type="EMBL" id="SDE74910.1"/>
    </source>
</evidence>
<sequence length="160" mass="17834">MTHVPNRGPIVAEMSWEDARQIYDIRLKLETDAAMACARNMTPELAQRLKEALAELQRAGHDQAPGALFKAATRFYALIFEGARHNIAWEIVQRLNGRISRLRVLTLTSDERDMQGPEHMQAICNAITNSDSEAALAAVKAHLIEVKTIARHLLPGNAKE</sequence>
<dbReference type="Pfam" id="PF07729">
    <property type="entry name" value="FCD"/>
    <property type="match status" value="1"/>
</dbReference>
<gene>
    <name evidence="5" type="ORF">SAMN04488105_10752</name>
</gene>
<evidence type="ECO:0000256" key="2">
    <source>
        <dbReference type="ARBA" id="ARBA00023125"/>
    </source>
</evidence>
<keyword evidence="6" id="KW-1185">Reference proteome</keyword>
<dbReference type="InterPro" id="IPR011711">
    <property type="entry name" value="GntR_C"/>
</dbReference>
<evidence type="ECO:0000313" key="6">
    <source>
        <dbReference type="Proteomes" id="UP000198994"/>
    </source>
</evidence>
<dbReference type="PANTHER" id="PTHR43537:SF24">
    <property type="entry name" value="GLUCONATE OPERON TRANSCRIPTIONAL REPRESSOR"/>
    <property type="match status" value="1"/>
</dbReference>
<dbReference type="EMBL" id="FNAV01000007">
    <property type="protein sequence ID" value="SDE74910.1"/>
    <property type="molecule type" value="Genomic_DNA"/>
</dbReference>
<evidence type="ECO:0000259" key="4">
    <source>
        <dbReference type="SMART" id="SM00895"/>
    </source>
</evidence>
<proteinExistence type="predicted"/>
<protein>
    <submittedName>
        <fullName evidence="5">FCD domain-containing protein</fullName>
    </submittedName>
</protein>
<dbReference type="SUPFAM" id="SSF48008">
    <property type="entry name" value="GntR ligand-binding domain-like"/>
    <property type="match status" value="1"/>
</dbReference>
<dbReference type="GO" id="GO:0003677">
    <property type="term" value="F:DNA binding"/>
    <property type="evidence" value="ECO:0007669"/>
    <property type="project" value="UniProtKB-KW"/>
</dbReference>
<dbReference type="RefSeq" id="WP_242661696.1">
    <property type="nucleotide sequence ID" value="NZ_FNAV01000007.1"/>
</dbReference>
<accession>A0A1G7FG82</accession>
<evidence type="ECO:0000256" key="3">
    <source>
        <dbReference type="ARBA" id="ARBA00023163"/>
    </source>
</evidence>
<keyword evidence="1" id="KW-0805">Transcription regulation</keyword>
<dbReference type="SMART" id="SM00895">
    <property type="entry name" value="FCD"/>
    <property type="match status" value="1"/>
</dbReference>
<dbReference type="AlphaFoldDB" id="A0A1G7FG82"/>
<keyword evidence="2" id="KW-0238">DNA-binding</keyword>
<keyword evidence="3" id="KW-0804">Transcription</keyword>